<feature type="coiled-coil region" evidence="6">
    <location>
        <begin position="299"/>
        <end position="326"/>
    </location>
</feature>
<dbReference type="PANTHER" id="PTHR30026:SF20">
    <property type="entry name" value="OUTER MEMBRANE PROTEIN TOLC"/>
    <property type="match status" value="1"/>
</dbReference>
<dbReference type="Pfam" id="PF07833">
    <property type="entry name" value="Cu_amine_oxidN1"/>
    <property type="match status" value="1"/>
</dbReference>
<keyword evidence="5" id="KW-0998">Cell outer membrane</keyword>
<dbReference type="AlphaFoldDB" id="K6D3G8"/>
<evidence type="ECO:0000313" key="10">
    <source>
        <dbReference type="Proteomes" id="UP000006315"/>
    </source>
</evidence>
<name>K6D3G8_SCHAZ</name>
<keyword evidence="6" id="KW-0175">Coiled coil</keyword>
<reference evidence="9 10" key="1">
    <citation type="journal article" date="2012" name="Front. Microbiol.">
        <title>Redundancy and modularity in membrane-associated dissimilatory nitrate reduction in Bacillus.</title>
        <authorList>
            <person name="Heylen K."/>
            <person name="Keltjens J."/>
        </authorList>
    </citation>
    <scope>NUCLEOTIDE SEQUENCE [LARGE SCALE GENOMIC DNA]</scope>
    <source>
        <strain evidence="9 10">LMG 9581</strain>
    </source>
</reference>
<dbReference type="STRING" id="1131731.BAZO_20368"/>
<dbReference type="InterPro" id="IPR012854">
    <property type="entry name" value="Cu_amine_oxidase-like_N"/>
</dbReference>
<dbReference type="InterPro" id="IPR036582">
    <property type="entry name" value="Mao_N_sf"/>
</dbReference>
<proteinExistence type="predicted"/>
<dbReference type="GO" id="GO:0015562">
    <property type="term" value="F:efflux transmembrane transporter activity"/>
    <property type="evidence" value="ECO:0007669"/>
    <property type="project" value="InterPro"/>
</dbReference>
<dbReference type="Gene3D" id="3.30.457.10">
    <property type="entry name" value="Copper amine oxidase-like, N-terminal domain"/>
    <property type="match status" value="1"/>
</dbReference>
<evidence type="ECO:0000256" key="2">
    <source>
        <dbReference type="ARBA" id="ARBA00022452"/>
    </source>
</evidence>
<dbReference type="InterPro" id="IPR051906">
    <property type="entry name" value="TolC-like"/>
</dbReference>
<feature type="domain" description="Copper amine oxidase-like N-terminal" evidence="8">
    <location>
        <begin position="33"/>
        <end position="140"/>
    </location>
</feature>
<dbReference type="Gene3D" id="1.20.1600.10">
    <property type="entry name" value="Outer membrane efflux proteins (OEP)"/>
    <property type="match status" value="1"/>
</dbReference>
<dbReference type="GO" id="GO:1990281">
    <property type="term" value="C:efflux pump complex"/>
    <property type="evidence" value="ECO:0007669"/>
    <property type="project" value="TreeGrafter"/>
</dbReference>
<accession>K6D3G8</accession>
<evidence type="ECO:0000256" key="4">
    <source>
        <dbReference type="ARBA" id="ARBA00023136"/>
    </source>
</evidence>
<comment type="caution">
    <text evidence="9">The sequence shown here is derived from an EMBL/GenBank/DDBJ whole genome shotgun (WGS) entry which is preliminary data.</text>
</comment>
<evidence type="ECO:0000256" key="1">
    <source>
        <dbReference type="ARBA" id="ARBA00004442"/>
    </source>
</evidence>
<evidence type="ECO:0000256" key="7">
    <source>
        <dbReference type="SAM" id="MobiDB-lite"/>
    </source>
</evidence>
<keyword evidence="4" id="KW-0472">Membrane</keyword>
<keyword evidence="3" id="KW-0812">Transmembrane</keyword>
<comment type="subcellular location">
    <subcellularLocation>
        <location evidence="1">Cell outer membrane</location>
    </subcellularLocation>
</comment>
<feature type="compositionally biased region" description="Low complexity" evidence="7">
    <location>
        <begin position="139"/>
        <end position="159"/>
    </location>
</feature>
<dbReference type="SUPFAM" id="SSF56954">
    <property type="entry name" value="Outer membrane efflux proteins (OEP)"/>
    <property type="match status" value="1"/>
</dbReference>
<keyword evidence="2" id="KW-1134">Transmembrane beta strand</keyword>
<evidence type="ECO:0000313" key="9">
    <source>
        <dbReference type="EMBL" id="EKN62809.1"/>
    </source>
</evidence>
<sequence>MNKISKWAIIPLLAGTLTFPQLTHAEQSSISVYVDGNKVVFDQNPVIHGDITLVPLRGVFEKLGAKVDWEQATQAVKVAKEDKTITLKKGSKDAFINNILQKLDTEPQLLNNRIMVPLRFISETLDAKVDWNGTTRTITITQPTSTQQTSTNSNSNSSIPKNENSTTLTYNDALQKALAYSYALKNAEKEIDKADESRDDYGEFFRYSEPFGTGNSLEDAQIRQIYLGMLSADDKVRKAKRDLETTKEEITYQVKQAYNDVIQKEASKLYNEKALAVEELNFKLAKVQLTQGVISQVQYDQLANKLDGTKKTLEASEKALSQAKIKLNQLMGVSSNNTYALVDIPAFETMENADVDYQITKTLEKHPTIFELEQAKNLTQKSLDLYTYNSGSIGENYETKRITVSTLGNQIAQTKDSIAQGIRTTYLNIKSLEDQYAILQTNLSNAEKSLQVTKVQYEVGQTTELDLRQKELQLADLQSKITDTIVKLDSLHAVYEKPWVAMGASSTAQ</sequence>
<protein>
    <recommendedName>
        <fullName evidence="8">Copper amine oxidase-like N-terminal domain-containing protein</fullName>
    </recommendedName>
</protein>
<dbReference type="PATRIC" id="fig|1131731.3.peg.4157"/>
<evidence type="ECO:0000259" key="8">
    <source>
        <dbReference type="Pfam" id="PF07833"/>
    </source>
</evidence>
<dbReference type="EMBL" id="AJLR01000152">
    <property type="protein sequence ID" value="EKN62809.1"/>
    <property type="molecule type" value="Genomic_DNA"/>
</dbReference>
<dbReference type="RefSeq" id="WP_003333321.1">
    <property type="nucleotide sequence ID" value="NZ_AJLR01000152.1"/>
</dbReference>
<keyword evidence="10" id="KW-1185">Reference proteome</keyword>
<gene>
    <name evidence="9" type="ORF">BAZO_20368</name>
</gene>
<dbReference type="Proteomes" id="UP000006315">
    <property type="component" value="Unassembled WGS sequence"/>
</dbReference>
<dbReference type="GeneID" id="89470729"/>
<feature type="region of interest" description="Disordered" evidence="7">
    <location>
        <begin position="139"/>
        <end position="165"/>
    </location>
</feature>
<evidence type="ECO:0000256" key="3">
    <source>
        <dbReference type="ARBA" id="ARBA00022692"/>
    </source>
</evidence>
<evidence type="ECO:0000256" key="6">
    <source>
        <dbReference type="SAM" id="Coils"/>
    </source>
</evidence>
<evidence type="ECO:0000256" key="5">
    <source>
        <dbReference type="ARBA" id="ARBA00023237"/>
    </source>
</evidence>
<dbReference type="SUPFAM" id="SSF55383">
    <property type="entry name" value="Copper amine oxidase, domain N"/>
    <property type="match status" value="1"/>
</dbReference>
<dbReference type="PANTHER" id="PTHR30026">
    <property type="entry name" value="OUTER MEMBRANE PROTEIN TOLC"/>
    <property type="match status" value="1"/>
</dbReference>
<dbReference type="GO" id="GO:0009279">
    <property type="term" value="C:cell outer membrane"/>
    <property type="evidence" value="ECO:0007669"/>
    <property type="project" value="UniProtKB-SubCell"/>
</dbReference>
<dbReference type="GO" id="GO:0015288">
    <property type="term" value="F:porin activity"/>
    <property type="evidence" value="ECO:0007669"/>
    <property type="project" value="TreeGrafter"/>
</dbReference>
<organism evidence="9 10">
    <name type="scientific">Schinkia azotoformans LMG 9581</name>
    <dbReference type="NCBI Taxonomy" id="1131731"/>
    <lineage>
        <taxon>Bacteria</taxon>
        <taxon>Bacillati</taxon>
        <taxon>Bacillota</taxon>
        <taxon>Bacilli</taxon>
        <taxon>Bacillales</taxon>
        <taxon>Bacillaceae</taxon>
        <taxon>Calidifontibacillus/Schinkia group</taxon>
        <taxon>Schinkia</taxon>
    </lineage>
</organism>